<proteinExistence type="predicted"/>
<dbReference type="EMBL" id="JASBWT010000002">
    <property type="protein sequence ID" value="KAJ9107518.1"/>
    <property type="molecule type" value="Genomic_DNA"/>
</dbReference>
<evidence type="ECO:0000313" key="2">
    <source>
        <dbReference type="Proteomes" id="UP001227268"/>
    </source>
</evidence>
<accession>A0ACC2W7V0</accession>
<sequence length="1024" mass="111810">MSDRSPVMESTHGAKDTSKNEGDSTSTVANAKANSPITAKEEPLEFDNEADGDSEDKGDNVEGSIKRPRLRLSQACDGKFVAIRSSLVDPVRDEIEPKRMHKKGSTSNLRNTVEGGTLPLLNTFEARLGSLEALLRDVPPDVHNALISRLDASLNAVPAEGSTLKRSNAAALDDTRRSTARMISKMPERSVASGLEDIQRSLQGLNLSNGYLYLDEIGQTKWQGATSGFPLLDLLTAAAATNGHPDSNEILEGIEPGNTRKSSNPYAEWPANPASRTGTPNSTGSADSPDSPNDIGVADGEKKKQERFFPGRDPRPSQMLNPEATWRVITNVIPSDLMDTLVRCYDYANPQKWAEPGFACFVVAICTLSSRHVDDPRVRAKVDDPSTAGKQYFELFKRLRDLPSADRPTLYSIQAAFLAAIFAFGLGTLSKAFSLLAESVTLCLDGGLHRSVEGYEYFNPIEQETRKRTFWSIYSWDKQSAALFGRPPIIHLRDCDVPEPLQVDDEYITKDAILAQPSGHQTRMSAFVAVIRLHVVLEVSIGLILSKDSANQPAKYRASSTLASVQANSLTEEEALLEEWVSLLPKHWHYDAETVESKDPIRITQAERLHCLEHLVRMIVYRHRFSGFVQIPAATDAERARHLYYCKKAMDSALTICANHVHISQRGMMTYYGVHVIHQLAQAGRTLVAVVLNCKTPDFAHLIAPATEGLRSCVGLLRRFSGRYLCGLRSADIIEEFCRICHIPVDSPRTTKFDARPSPAWLRPVQKRKSPSPAPNTHRVPLVRNRASYLNQTMSSSPSSLQPGASSTATGSGTSNMQSDSRQSRMGPAQPGVLDSNEFQDLSKWLTDALDNPTSANALLSTQEFFDLSAAASPNGIQLPGNQLSGIDSMMAMGVSATHDGLAATPLAANTVRFTGIGSSSQYNHLNNGDGMMSHMSPPQNNSQVRQDYLPIDTLGPASAAFDQFESLEPDASMVDAISQGNGMLNDANQWDVPFASGNDVLGQMSASTILQMMQQGTFTSSWT</sequence>
<keyword evidence="2" id="KW-1185">Reference proteome</keyword>
<reference evidence="1" key="1">
    <citation type="submission" date="2023-04" db="EMBL/GenBank/DDBJ databases">
        <title>Draft Genome sequencing of Naganishia species isolated from polar environments using Oxford Nanopore Technology.</title>
        <authorList>
            <person name="Leo P."/>
            <person name="Venkateswaran K."/>
        </authorList>
    </citation>
    <scope>NUCLEOTIDE SEQUENCE</scope>
    <source>
        <strain evidence="1">MNA-CCFEE 5423</strain>
    </source>
</reference>
<protein>
    <submittedName>
        <fullName evidence="1">Uncharacterized protein</fullName>
    </submittedName>
</protein>
<gene>
    <name evidence="1" type="ORF">QFC21_000974</name>
</gene>
<comment type="caution">
    <text evidence="1">The sequence shown here is derived from an EMBL/GenBank/DDBJ whole genome shotgun (WGS) entry which is preliminary data.</text>
</comment>
<evidence type="ECO:0000313" key="1">
    <source>
        <dbReference type="EMBL" id="KAJ9107518.1"/>
    </source>
</evidence>
<dbReference type="Proteomes" id="UP001227268">
    <property type="component" value="Unassembled WGS sequence"/>
</dbReference>
<organism evidence="1 2">
    <name type="scientific">Naganishia friedmannii</name>
    <dbReference type="NCBI Taxonomy" id="89922"/>
    <lineage>
        <taxon>Eukaryota</taxon>
        <taxon>Fungi</taxon>
        <taxon>Dikarya</taxon>
        <taxon>Basidiomycota</taxon>
        <taxon>Agaricomycotina</taxon>
        <taxon>Tremellomycetes</taxon>
        <taxon>Filobasidiales</taxon>
        <taxon>Filobasidiaceae</taxon>
        <taxon>Naganishia</taxon>
    </lineage>
</organism>
<name>A0ACC2W7V0_9TREE</name>